<evidence type="ECO:0000313" key="6">
    <source>
        <dbReference type="Proteomes" id="UP000193467"/>
    </source>
</evidence>
<accession>A0A1Y2ESI1</accession>
<dbReference type="AlphaFoldDB" id="A0A1Y2ESI1"/>
<organism evidence="5 6">
    <name type="scientific">Leucosporidium creatinivorum</name>
    <dbReference type="NCBI Taxonomy" id="106004"/>
    <lineage>
        <taxon>Eukaryota</taxon>
        <taxon>Fungi</taxon>
        <taxon>Dikarya</taxon>
        <taxon>Basidiomycota</taxon>
        <taxon>Pucciniomycotina</taxon>
        <taxon>Microbotryomycetes</taxon>
        <taxon>Leucosporidiales</taxon>
        <taxon>Leucosporidium</taxon>
    </lineage>
</organism>
<feature type="transmembrane region" description="Helical" evidence="3">
    <location>
        <begin position="6"/>
        <end position="28"/>
    </location>
</feature>
<keyword evidence="1" id="KW-0560">Oxidoreductase</keyword>
<evidence type="ECO:0000256" key="3">
    <source>
        <dbReference type="SAM" id="Phobius"/>
    </source>
</evidence>
<evidence type="ECO:0000259" key="4">
    <source>
        <dbReference type="Pfam" id="PF01073"/>
    </source>
</evidence>
<proteinExistence type="inferred from homology"/>
<dbReference type="PANTHER" id="PTHR10366">
    <property type="entry name" value="NAD DEPENDENT EPIMERASE/DEHYDRATASE"/>
    <property type="match status" value="1"/>
</dbReference>
<dbReference type="PANTHER" id="PTHR10366:SF562">
    <property type="entry name" value="ALDEHYDE REDUCTASE II (AFU_ORTHOLOGUE AFUA_1G11360)"/>
    <property type="match status" value="1"/>
</dbReference>
<keyword evidence="3" id="KW-0812">Transmembrane</keyword>
<reference evidence="5 6" key="1">
    <citation type="submission" date="2016-07" db="EMBL/GenBank/DDBJ databases">
        <title>Pervasive Adenine N6-methylation of Active Genes in Fungi.</title>
        <authorList>
            <consortium name="DOE Joint Genome Institute"/>
            <person name="Mondo S.J."/>
            <person name="Dannebaum R.O."/>
            <person name="Kuo R.C."/>
            <person name="Labutti K."/>
            <person name="Haridas S."/>
            <person name="Kuo A."/>
            <person name="Salamov A."/>
            <person name="Ahrendt S.R."/>
            <person name="Lipzen A."/>
            <person name="Sullivan W."/>
            <person name="Andreopoulos W.B."/>
            <person name="Clum A."/>
            <person name="Lindquist E."/>
            <person name="Daum C."/>
            <person name="Ramamoorthy G.K."/>
            <person name="Gryganskyi A."/>
            <person name="Culley D."/>
            <person name="Magnuson J.K."/>
            <person name="James T.Y."/>
            <person name="O'Malley M.A."/>
            <person name="Stajich J.E."/>
            <person name="Spatafora J.W."/>
            <person name="Visel A."/>
            <person name="Grigoriev I.V."/>
        </authorList>
    </citation>
    <scope>NUCLEOTIDE SEQUENCE [LARGE SCALE GENOMIC DNA]</scope>
    <source>
        <strain evidence="5 6">62-1032</strain>
    </source>
</reference>
<dbReference type="FunCoup" id="A0A1Y2ESI1">
    <property type="interactions" value="53"/>
</dbReference>
<keyword evidence="3" id="KW-1133">Transmembrane helix</keyword>
<dbReference type="Gene3D" id="3.40.50.720">
    <property type="entry name" value="NAD(P)-binding Rossmann-like Domain"/>
    <property type="match status" value="1"/>
</dbReference>
<comment type="similarity">
    <text evidence="2">Belongs to the NAD(P)-dependent epimerase/dehydratase family. Dihydroflavonol-4-reductase subfamily.</text>
</comment>
<dbReference type="InterPro" id="IPR036291">
    <property type="entry name" value="NAD(P)-bd_dom_sf"/>
</dbReference>
<dbReference type="STRING" id="106004.A0A1Y2ESI1"/>
<evidence type="ECO:0000256" key="1">
    <source>
        <dbReference type="ARBA" id="ARBA00023002"/>
    </source>
</evidence>
<dbReference type="GO" id="GO:0016616">
    <property type="term" value="F:oxidoreductase activity, acting on the CH-OH group of donors, NAD or NADP as acceptor"/>
    <property type="evidence" value="ECO:0007669"/>
    <property type="project" value="InterPro"/>
</dbReference>
<feature type="domain" description="3-beta hydroxysteroid dehydrogenase/isomerase" evidence="4">
    <location>
        <begin position="11"/>
        <end position="210"/>
    </location>
</feature>
<dbReference type="EMBL" id="MCGR01000041">
    <property type="protein sequence ID" value="ORY74541.1"/>
    <property type="molecule type" value="Genomic_DNA"/>
</dbReference>
<evidence type="ECO:0000256" key="2">
    <source>
        <dbReference type="ARBA" id="ARBA00023445"/>
    </source>
</evidence>
<dbReference type="Proteomes" id="UP000193467">
    <property type="component" value="Unassembled WGS sequence"/>
</dbReference>
<dbReference type="OrthoDB" id="2735536at2759"/>
<dbReference type="InParanoid" id="A0A1Y2ESI1"/>
<dbReference type="Pfam" id="PF01073">
    <property type="entry name" value="3Beta_HSD"/>
    <property type="match status" value="1"/>
</dbReference>
<protein>
    <submittedName>
        <fullName evidence="5">NAD-P-binding protein</fullName>
    </submittedName>
</protein>
<keyword evidence="6" id="KW-1185">Reference proteome</keyword>
<comment type="caution">
    <text evidence="5">The sequence shown here is derived from an EMBL/GenBank/DDBJ whole genome shotgun (WGS) entry which is preliminary data.</text>
</comment>
<dbReference type="InterPro" id="IPR050425">
    <property type="entry name" value="NAD(P)_dehydrat-like"/>
</dbReference>
<dbReference type="SUPFAM" id="SSF51735">
    <property type="entry name" value="NAD(P)-binding Rossmann-fold domains"/>
    <property type="match status" value="1"/>
</dbReference>
<gene>
    <name evidence="5" type="ORF">BCR35DRAFT_293313</name>
</gene>
<keyword evidence="3" id="KW-0472">Membrane</keyword>
<name>A0A1Y2ESI1_9BASI</name>
<dbReference type="InterPro" id="IPR002225">
    <property type="entry name" value="3Beta_OHSteriod_DH/Estase"/>
</dbReference>
<evidence type="ECO:0000313" key="5">
    <source>
        <dbReference type="EMBL" id="ORY74541.1"/>
    </source>
</evidence>
<dbReference type="GO" id="GO:0006694">
    <property type="term" value="P:steroid biosynthetic process"/>
    <property type="evidence" value="ECO:0007669"/>
    <property type="project" value="InterPro"/>
</dbReference>
<sequence length="346" mass="38481">MPSVDSAPLALVTGGSGFLASSLVLLLLERGWRVRSTFRSKSRADAWLAKYPQWKEQLEPVMVEDMQWSGAYDSAIRGVEVVFHAASPFTMSFKDNERDMLVPAREGCLNMLQAAHAEPSVKRVIVTSSFAAVTSPHLDPRPGHTYTEQDWNPSTWEEAVASKDPHFVYLASKTFAEQAVWKFVEDNKPSFTVTTIVPPVILGRPLQPFSSMSDINQSSRVLWRNVDCESIPATPAYNLQVCVDVADCALCHVLAAEAEPSVVDKKRYLTIGSSFTQTSAARIIVKHFPEHAKRVPPIPEELEHYSYSSALVEKDLGIKWRSYKDTVVETFNHLAEVEAATLAAKE</sequence>